<feature type="region of interest" description="Disordered" evidence="3">
    <location>
        <begin position="276"/>
        <end position="354"/>
    </location>
</feature>
<comment type="caution">
    <text evidence="5">The sequence shown here is derived from an EMBL/GenBank/DDBJ whole genome shotgun (WGS) entry which is preliminary data.</text>
</comment>
<feature type="compositionally biased region" description="Gly residues" evidence="3">
    <location>
        <begin position="2014"/>
        <end position="2029"/>
    </location>
</feature>
<dbReference type="InterPro" id="IPR011992">
    <property type="entry name" value="EF-hand-dom_pair"/>
</dbReference>
<reference evidence="6" key="1">
    <citation type="journal article" date="2023" name="Commun. Biol.">
        <title>Genome analysis of Parmales, the sister group of diatoms, reveals the evolutionary specialization of diatoms from phago-mixotrophs to photoautotrophs.</title>
        <authorList>
            <person name="Ban H."/>
            <person name="Sato S."/>
            <person name="Yoshikawa S."/>
            <person name="Yamada K."/>
            <person name="Nakamura Y."/>
            <person name="Ichinomiya M."/>
            <person name="Sato N."/>
            <person name="Blanc-Mathieu R."/>
            <person name="Endo H."/>
            <person name="Kuwata A."/>
            <person name="Ogata H."/>
        </authorList>
    </citation>
    <scope>NUCLEOTIDE SEQUENCE [LARGE SCALE GENOMIC DNA]</scope>
</reference>
<organism evidence="5 6">
    <name type="scientific">Triparma columacea</name>
    <dbReference type="NCBI Taxonomy" id="722753"/>
    <lineage>
        <taxon>Eukaryota</taxon>
        <taxon>Sar</taxon>
        <taxon>Stramenopiles</taxon>
        <taxon>Ochrophyta</taxon>
        <taxon>Bolidophyceae</taxon>
        <taxon>Parmales</taxon>
        <taxon>Triparmaceae</taxon>
        <taxon>Triparma</taxon>
    </lineage>
</organism>
<feature type="compositionally biased region" description="Pro residues" evidence="3">
    <location>
        <begin position="628"/>
        <end position="649"/>
    </location>
</feature>
<feature type="region of interest" description="Disordered" evidence="3">
    <location>
        <begin position="621"/>
        <end position="670"/>
    </location>
</feature>
<evidence type="ECO:0000259" key="4">
    <source>
        <dbReference type="PROSITE" id="PS50222"/>
    </source>
</evidence>
<feature type="region of interest" description="Disordered" evidence="3">
    <location>
        <begin position="1754"/>
        <end position="1791"/>
    </location>
</feature>
<dbReference type="PROSITE" id="PS00018">
    <property type="entry name" value="EF_HAND_1"/>
    <property type="match status" value="2"/>
</dbReference>
<evidence type="ECO:0000313" key="6">
    <source>
        <dbReference type="Proteomes" id="UP001165065"/>
    </source>
</evidence>
<feature type="compositionally biased region" description="Basic and acidic residues" evidence="3">
    <location>
        <begin position="1987"/>
        <end position="2000"/>
    </location>
</feature>
<keyword evidence="1" id="KW-0106">Calcium</keyword>
<accession>A0A9W7GH94</accession>
<dbReference type="OrthoDB" id="26525at2759"/>
<feature type="compositionally biased region" description="Basic and acidic residues" evidence="3">
    <location>
        <begin position="1906"/>
        <end position="1961"/>
    </location>
</feature>
<dbReference type="Proteomes" id="UP001165065">
    <property type="component" value="Unassembled WGS sequence"/>
</dbReference>
<feature type="compositionally biased region" description="Basic residues" evidence="3">
    <location>
        <begin position="289"/>
        <end position="299"/>
    </location>
</feature>
<feature type="region of interest" description="Disordered" evidence="3">
    <location>
        <begin position="1529"/>
        <end position="1608"/>
    </location>
</feature>
<dbReference type="Gene3D" id="1.10.238.10">
    <property type="entry name" value="EF-hand"/>
    <property type="match status" value="2"/>
</dbReference>
<dbReference type="PANTHER" id="PTHR23159">
    <property type="entry name" value="CENTROSOMAL PROTEIN 2"/>
    <property type="match status" value="1"/>
</dbReference>
<dbReference type="SUPFAM" id="SSF47473">
    <property type="entry name" value="EF-hand"/>
    <property type="match status" value="1"/>
</dbReference>
<proteinExistence type="predicted"/>
<feature type="compositionally biased region" description="Basic and acidic residues" evidence="3">
    <location>
        <begin position="1529"/>
        <end position="1560"/>
    </location>
</feature>
<dbReference type="SMART" id="SM00054">
    <property type="entry name" value="EFh"/>
    <property type="match status" value="2"/>
</dbReference>
<dbReference type="PROSITE" id="PS50222">
    <property type="entry name" value="EF_HAND_2"/>
    <property type="match status" value="2"/>
</dbReference>
<feature type="coiled-coil region" evidence="2">
    <location>
        <begin position="1452"/>
        <end position="1498"/>
    </location>
</feature>
<feature type="compositionally biased region" description="Basic and acidic residues" evidence="3">
    <location>
        <begin position="2074"/>
        <end position="2085"/>
    </location>
</feature>
<gene>
    <name evidence="5" type="ORF">TrCOL_g3480</name>
</gene>
<feature type="compositionally biased region" description="Low complexity" evidence="3">
    <location>
        <begin position="650"/>
        <end position="662"/>
    </location>
</feature>
<dbReference type="InterPro" id="IPR018247">
    <property type="entry name" value="EF_Hand_1_Ca_BS"/>
</dbReference>
<protein>
    <recommendedName>
        <fullName evidence="4">EF-hand domain-containing protein</fullName>
    </recommendedName>
</protein>
<evidence type="ECO:0000256" key="2">
    <source>
        <dbReference type="SAM" id="Coils"/>
    </source>
</evidence>
<keyword evidence="6" id="KW-1185">Reference proteome</keyword>
<feature type="domain" description="EF-hand" evidence="4">
    <location>
        <begin position="95"/>
        <end position="130"/>
    </location>
</feature>
<dbReference type="InterPro" id="IPR002048">
    <property type="entry name" value="EF_hand_dom"/>
</dbReference>
<keyword evidence="2" id="KW-0175">Coiled coil</keyword>
<feature type="compositionally biased region" description="Basic residues" evidence="3">
    <location>
        <begin position="1782"/>
        <end position="1791"/>
    </location>
</feature>
<feature type="compositionally biased region" description="Basic and acidic residues" evidence="3">
    <location>
        <begin position="1754"/>
        <end position="1781"/>
    </location>
</feature>
<feature type="region of interest" description="Disordered" evidence="3">
    <location>
        <begin position="1898"/>
        <end position="2085"/>
    </location>
</feature>
<feature type="compositionally biased region" description="Acidic residues" evidence="3">
    <location>
        <begin position="1595"/>
        <end position="1604"/>
    </location>
</feature>
<feature type="domain" description="EF-hand" evidence="4">
    <location>
        <begin position="912"/>
        <end position="947"/>
    </location>
</feature>
<evidence type="ECO:0000256" key="3">
    <source>
        <dbReference type="SAM" id="MobiDB-lite"/>
    </source>
</evidence>
<evidence type="ECO:0000313" key="5">
    <source>
        <dbReference type="EMBL" id="GMI44228.1"/>
    </source>
</evidence>
<feature type="coiled-coil region" evidence="2">
    <location>
        <begin position="1342"/>
        <end position="1376"/>
    </location>
</feature>
<sequence>MGSQFSMGVYPDDLEGFHAMDMEKIRRLFHNFSAMCEKEDENDGFFMNRKQFQVLFKIPTADVVFRIFSYFDPQQHGQVVASDVFGGLCLASNSTEKAKLDFIFQMSDKNSDQFLNETEMIMIMHSSSRGFSRMKQIEAPPLEKIEEIVAFGFNHPEVHLDERGEISMPHVTFVASANDALRNYLSNLDSSAGADIGNLYKQQAGILRELAMIDSVLDQMSRHERDMTVDENMYETERGGDLSQIAYDGLFENASDIARMYLKKLLKSDADYKERQRELEKAQSAQGGSRRKAKGHPQKGRPEYQDGAHSSLTPEEERKQQEEEAQILKEASAQAIRRAQRKRRMREEDEKEAGTFGDAAAFKIGYKRVQTSAGGGHGAGDVDAAAEDAVASNNIRSRWALLRNKNNDDMVKLDVDLLEDLVEATGNLIHDREARAALEVLPTNQLGKHKMGDVIKWWVSRQEARRKPPTKPWRRRLANLMDIVNRPWKFLEFLKDETNTQVQINKIEENWADWKTEEDLALEKELEDEREYQRLKAEREAKRDGLQVAGADGANAAPPSVAPSLFASNSTPGVTVKAWESDSEEEGEEERNCKLACRLAIGHVKEKKASIKFDIAASNITTSTPNPITAPPATPSNPLAPTPFSPTRPPASGNGAPGSPSRPRSRGQTAASHIRLYARDILNSVFQTAGVEWNLKNEQSAASGGYKSVAWVDIPVKVEAKEELVNKVVNQLVMFLDSVPKDYAHPVYTSSKVELVTLSSRDPKPYIRITLLNERDPFEEVEKFLPPEIKIKDAIDNLSLHLDLNVSLNDIMALTKQFAGYKEKLYGPQEDELGEKGMDPAIFMNSVKQRRKAALRASRMARNKDMPLSDMKKHLASRGMSTEGTINEIRERTEQLFAIQAEIVGYGELSNFGEDISKAIFKRVDRDNDGALNFWEMNTLQRCLGGVAQEYPARYEEAVAESGFAVNKDGWLTSDGLTAYYERFGQLAKDVEDIGVGSLDDYVCANISLTGEIRSKIIQGIDKIFDGAREAQYNLKFTNFISRFVKDYYLDWECKRLSDLFIKEEVPKFFKAPGGPANLVLEYQRLVADGRRGYIPEFREGVERALGKGWGWSTPGEWDIVSEEEETRKKAEAERAKVERISKVGKDKGIDLESYQIETLDGWESFKLADGSKPLWLREALSKFSDEEKREEEVMEANRVKYSETSFVPKGTIESIAQLKSDLDGVRAALSRPLPRRQREELQEIETSKATELQELDTLLERGLLISCHHSLKCYDALRAVCTGIHSVNWGNRAFTSRLESDGFDFFHLLPPGVHESATLSEAMSAKEARAVERKREAKKFIVEERKRKVMEAKERERLKKELADKKIKERAEEETSLFTRGAEARVRGYNKKNDQAKCIEFWRRLYLLFENRYDQMDANRNILAVSVAANNLGVVCFEFGDGQIAPTKESLQRLRKANEYIDDVLRKLKAEAKQRNLERIAEEKKRLKAEAQARMREKIVREQALKGAKMVKKGDGDDNSFMAQRKSKLFDDANREARKAQKAAEEAEEMERQLLKEFADSDDEEVVEEQKSGDANPSQEEQEEEEEKKRTQSDEEFGDDFDPSEAKDAVVNMNKLMEERRKKKLEAGKVAEKNVFGGKQRTTLIPTNIASKVNIPEDVALAAAIVKFNLVTIMNEIGAPVDEDDNDERQHLQFDCYNLFHSFVGKDTKEKPVGTIGDSVQIKNVGVARIDTFPPEDFETWKIRVTQADIEREKAEKERQNEELRKRKEAREKKRQEKAERRKKKEAKKYKKLQREFKDKELEALTKGEEIDLDVLEMVNPKKAAKIRDRQRRMEEMLERRRIIEEERAERARQEQREKDKQAAKLRREQMKKQAVEDEVAEILEEDQKLRSGLNGIISGFRWTAKPDPDKLRKEITEREEALRQEAKEMKKRLKEAEREKEMKRRAREERRAKRAKDGLSESSSESDSVKSDLTDDDDDDDDDEMKDKGKGKGRDNQKQGRKQGSVLVSMGGKLGGGLKLLGKGKGSPGADSSQGSGEDDGSKGSKRRGSMFGAISPSFGGFGRKSPSPSKSEGESSKKNFFK</sequence>
<feature type="compositionally biased region" description="Acidic residues" evidence="3">
    <location>
        <begin position="1976"/>
        <end position="1986"/>
    </location>
</feature>
<dbReference type="PANTHER" id="PTHR23159:SF31">
    <property type="entry name" value="CENTROSOME-ASSOCIATED PROTEIN CEP250 ISOFORM X1"/>
    <property type="match status" value="1"/>
</dbReference>
<feature type="region of interest" description="Disordered" evidence="3">
    <location>
        <begin position="1848"/>
        <end position="1876"/>
    </location>
</feature>
<dbReference type="GO" id="GO:0005509">
    <property type="term" value="F:calcium ion binding"/>
    <property type="evidence" value="ECO:0007669"/>
    <property type="project" value="InterPro"/>
</dbReference>
<name>A0A9W7GH94_9STRA</name>
<evidence type="ECO:0000256" key="1">
    <source>
        <dbReference type="ARBA" id="ARBA00022837"/>
    </source>
</evidence>
<dbReference type="EMBL" id="BRYA01001473">
    <property type="protein sequence ID" value="GMI44228.1"/>
    <property type="molecule type" value="Genomic_DNA"/>
</dbReference>